<proteinExistence type="predicted"/>
<protein>
    <submittedName>
        <fullName evidence="2">Uncharacterized protein</fullName>
    </submittedName>
</protein>
<organism evidence="2 3">
    <name type="scientific">Trichuris suis</name>
    <name type="common">pig whipworm</name>
    <dbReference type="NCBI Taxonomy" id="68888"/>
    <lineage>
        <taxon>Eukaryota</taxon>
        <taxon>Metazoa</taxon>
        <taxon>Ecdysozoa</taxon>
        <taxon>Nematoda</taxon>
        <taxon>Enoplea</taxon>
        <taxon>Dorylaimia</taxon>
        <taxon>Trichinellida</taxon>
        <taxon>Trichuridae</taxon>
        <taxon>Trichuris</taxon>
    </lineage>
</organism>
<keyword evidence="1" id="KW-1133">Transmembrane helix</keyword>
<dbReference type="Gene3D" id="3.90.79.10">
    <property type="entry name" value="Nucleoside Triphosphate Pyrophosphohydrolase"/>
    <property type="match status" value="1"/>
</dbReference>
<name>A0A085LQP4_9BILA</name>
<feature type="transmembrane region" description="Helical" evidence="1">
    <location>
        <begin position="1611"/>
        <end position="1630"/>
    </location>
</feature>
<reference evidence="2 3" key="1">
    <citation type="journal article" date="2014" name="Nat. Genet.">
        <title>Genome and transcriptome of the porcine whipworm Trichuris suis.</title>
        <authorList>
            <person name="Jex A.R."/>
            <person name="Nejsum P."/>
            <person name="Schwarz E.M."/>
            <person name="Hu L."/>
            <person name="Young N.D."/>
            <person name="Hall R.S."/>
            <person name="Korhonen P.K."/>
            <person name="Liao S."/>
            <person name="Thamsborg S."/>
            <person name="Xia J."/>
            <person name="Xu P."/>
            <person name="Wang S."/>
            <person name="Scheerlinck J.P."/>
            <person name="Hofmann A."/>
            <person name="Sternberg P.W."/>
            <person name="Wang J."/>
            <person name="Gasser R.B."/>
        </authorList>
    </citation>
    <scope>NUCLEOTIDE SEQUENCE [LARGE SCALE GENOMIC DNA]</scope>
    <source>
        <strain evidence="2">DCEP-RM93M</strain>
    </source>
</reference>
<evidence type="ECO:0000256" key="1">
    <source>
        <dbReference type="SAM" id="Phobius"/>
    </source>
</evidence>
<evidence type="ECO:0000313" key="2">
    <source>
        <dbReference type="EMBL" id="KFD47290.1"/>
    </source>
</evidence>
<keyword evidence="1" id="KW-0812">Transmembrane</keyword>
<gene>
    <name evidence="2" type="ORF">M513_11843</name>
</gene>
<accession>A0A085LQP4</accession>
<dbReference type="EMBL" id="KL363333">
    <property type="protein sequence ID" value="KFD47290.1"/>
    <property type="molecule type" value="Genomic_DNA"/>
</dbReference>
<dbReference type="Proteomes" id="UP000030764">
    <property type="component" value="Unassembled WGS sequence"/>
</dbReference>
<keyword evidence="3" id="KW-1185">Reference proteome</keyword>
<sequence>MKNRVAPKKTLGAACYQAKTMSEEEEKKLEATNICGEWKYGYTNVSSSLWLTESPIDYFSVQFHRLAIPDQVSSWNKELLLYYPPIADPLGHQALADLGGKVGKKFLNPDGRKGIAGQGILKKLGENKLDIPIILRYRNGTTQILISAKRDNGEIEGPLPMFYRKPKKTKELLEWRESSAGEYFYSLLDPQNTTRCSMEALTKIFTPGSKVRDRRFTQSMRIAFYRCCLFCWRLVRRSSSNERDALLQGLETGLGEVLPPPPSMACENQATKWSKEEKEETAKNVFEKLLIALLKPSEFTFKNLVVGAKCGTSERQETILLMKVKRTNKKVEKLLSGYSKSNERRNVYCSWIGILEGEFPEKTLDAACYETEAISEEKRLFLSQDENLLAGMDICDEWNYPNTPLYRLPIPEQVSSWKKEMLFYYPPTANLPGSQTVAGTGKKASKKFLNPGGRKGLAGQGIFKKLGENKMDIPVILSPFQTKILIIKPSVCSGAQYLSCKYLNLKCCRFHNGTRQVLIATNSGNRVLEGPLPMFYRKPKNSTELHEWKEPSAYEYFYSLLDTHNETRCSKEKLLKTIKRGRKVYKGYLSYPYETDNAWVSAAIYLVKVSNESCFNHLNLNATENYFGYQWKTYDNSTLRTVQDVVSTFFNEKDSKKITAGSYRNLGKYLFFFMTATAIACVAFAEMKINAYWILPLLFVLLAARKDSSADDRSSSEEKDDLMEDLARNFEDIIPSRPRPACEKQSTEWNQEKKEKAARNVFNTLLLALEHSSEFTFKNLIAGAKCGTPERPQAILHMKVKRTVTVNCGLSSFSPFCKSNEQRNVYCTWIGILKNEVHEKTLGAVCYQSRTISAKEEKKLEATNICGEWKYAYTNLHRLPIPDQVSSWNADLLLYYPPTADLPGHQALAELGEKVPKKFLNPDGRKGIVGQGLLKQWGQNKMEIPIILRYHKGMRQVLVAVHRDKGELEGPLPMFYRKPRKGKLLREWNEPSADEYFYSLLDPRNKTRCSKEDFLKIMKPKSKIYEGDLPHPYETDNAWVNVVIYTVNASEESCLHYLNPRVKENHLHFQWKTYNDSTLQSVRNIVNTFYKGSRQILIAAHGDKGEMAGPLPAFYRKPTNSSVLREWNEPSADEYFYSLVEPRNKARCSKEKFLKTMKPKSKIFKGHIPHPYETDNAWVNAAIYMDSSSDDSSSSEEKDDLVGDLESNFEDIFPSRPSTACDKQSTKWSQEKKEKAAKNVFNSLLVALEHPSEFTFKKLVVGANCETSGRQETILLMKVKRTVTTSCALSFLNPFCKSSEKRTVYCSWIGNLKNEVHNKTLGAACYQARTISEEDEKKLEGMDICSEWKYGNTNLHRLSIPDQLSSWNTDFLLYYPPTADLPGHQTLAELGEKAAKKFSNPEGRKGLAGQGLLKKWGKNEMEIPIILRYYKGSRQILIAAHGDKGEMAGPLPAFYRKPTNSSVLREWNEPSADEYFYSLVEPRNKARCSKEKFLKTMKPKSKIFKGHIPHPYETDNAWVNAAIYMVTPSLDSCFNDLNLSGKENFLHYQWKAYNDSTLRSVQNIVNTFFNKKESRKITAASYRTVGNYLFYFTTATAVICVALGVAMPHTYALIIPAAIIVLAGILVTIYERRWDFIRSKLNVC</sequence>
<evidence type="ECO:0000313" key="3">
    <source>
        <dbReference type="Proteomes" id="UP000030764"/>
    </source>
</evidence>
<keyword evidence="1" id="KW-0472">Membrane</keyword>
<feature type="transmembrane region" description="Helical" evidence="1">
    <location>
        <begin position="1585"/>
        <end position="1605"/>
    </location>
</feature>